<evidence type="ECO:0000256" key="3">
    <source>
        <dbReference type="ARBA" id="ARBA00022737"/>
    </source>
</evidence>
<feature type="compositionally biased region" description="Acidic residues" evidence="4">
    <location>
        <begin position="336"/>
        <end position="376"/>
    </location>
</feature>
<proteinExistence type="predicted"/>
<dbReference type="OrthoDB" id="184583at2759"/>
<keyword evidence="3" id="KW-0677">Repeat</keyword>
<dbReference type="AlphaFoldDB" id="A0A6G1GZA6"/>
<dbReference type="GO" id="GO:0031267">
    <property type="term" value="F:small GTPase binding"/>
    <property type="evidence" value="ECO:0007669"/>
    <property type="project" value="TreeGrafter"/>
</dbReference>
<dbReference type="Gene3D" id="3.80.10.10">
    <property type="entry name" value="Ribonuclease Inhibitor"/>
    <property type="match status" value="1"/>
</dbReference>
<gene>
    <name evidence="5" type="ORF">K402DRAFT_393982</name>
</gene>
<protein>
    <submittedName>
        <fullName evidence="5">RNI-like protein</fullName>
    </submittedName>
</protein>
<dbReference type="GO" id="GO:0005829">
    <property type="term" value="C:cytosol"/>
    <property type="evidence" value="ECO:0007669"/>
    <property type="project" value="TreeGrafter"/>
</dbReference>
<dbReference type="PANTHER" id="PTHR24113:SF12">
    <property type="entry name" value="RAN GTPASE-ACTIVATING PROTEIN 1"/>
    <property type="match status" value="1"/>
</dbReference>
<dbReference type="GO" id="GO:0005634">
    <property type="term" value="C:nucleus"/>
    <property type="evidence" value="ECO:0007669"/>
    <property type="project" value="TreeGrafter"/>
</dbReference>
<evidence type="ECO:0000313" key="5">
    <source>
        <dbReference type="EMBL" id="KAF1986127.1"/>
    </source>
</evidence>
<sequence>MALKTFSLEGKGLKLDTAEDLAKHIQKLKDDDEVEEVRFLGNTLGVGACEALAEVLKTKQKLQVANLTDIFTARLLSEIPPALDALLKALLTLPSLHTVHLADNAFGLNTVQPLIDFLCAHTPLEHLILNNNGMGPIAGTQLADALTTLAQKKKEKNAPLLRTVICGRNRLENGSMEAWARAYAAHPGVQEVKMVQNGIRQEGITLLLRDGLKHATGIQTLDLQDNTFTVMGAKALTDILSGFAEIKELALSDCYLKKRGGLMLAEKLREGNNKKLEVLRMQYNDVDAKCVKALADALDELPKLRRIELNGNMFSEDDVNIERIQETLSERKEGVEDADDDDWGLDELDELDDDEDDEEEEDNAVPSDDDDDDEGEQELKKADEAEEENVAQEKDKSVDELADMMGKTAI</sequence>
<dbReference type="PANTHER" id="PTHR24113">
    <property type="entry name" value="RAN GTPASE-ACTIVATING PROTEIN 1"/>
    <property type="match status" value="1"/>
</dbReference>
<dbReference type="EMBL" id="ML977158">
    <property type="protein sequence ID" value="KAF1986127.1"/>
    <property type="molecule type" value="Genomic_DNA"/>
</dbReference>
<name>A0A6G1GZA6_9PEZI</name>
<dbReference type="InterPro" id="IPR032675">
    <property type="entry name" value="LRR_dom_sf"/>
</dbReference>
<dbReference type="GO" id="GO:0005096">
    <property type="term" value="F:GTPase activator activity"/>
    <property type="evidence" value="ECO:0007669"/>
    <property type="project" value="UniProtKB-KW"/>
</dbReference>
<evidence type="ECO:0000313" key="6">
    <source>
        <dbReference type="Proteomes" id="UP000800041"/>
    </source>
</evidence>
<keyword evidence="6" id="KW-1185">Reference proteome</keyword>
<dbReference type="SMART" id="SM00368">
    <property type="entry name" value="LRR_RI"/>
    <property type="match status" value="7"/>
</dbReference>
<dbReference type="Proteomes" id="UP000800041">
    <property type="component" value="Unassembled WGS sequence"/>
</dbReference>
<keyword evidence="2" id="KW-0433">Leucine-rich repeat</keyword>
<feature type="region of interest" description="Disordered" evidence="4">
    <location>
        <begin position="330"/>
        <end position="410"/>
    </location>
</feature>
<reference evidence="5" key="1">
    <citation type="journal article" date="2020" name="Stud. Mycol.">
        <title>101 Dothideomycetes genomes: a test case for predicting lifestyles and emergence of pathogens.</title>
        <authorList>
            <person name="Haridas S."/>
            <person name="Albert R."/>
            <person name="Binder M."/>
            <person name="Bloem J."/>
            <person name="Labutti K."/>
            <person name="Salamov A."/>
            <person name="Andreopoulos B."/>
            <person name="Baker S."/>
            <person name="Barry K."/>
            <person name="Bills G."/>
            <person name="Bluhm B."/>
            <person name="Cannon C."/>
            <person name="Castanera R."/>
            <person name="Culley D."/>
            <person name="Daum C."/>
            <person name="Ezra D."/>
            <person name="Gonzalez J."/>
            <person name="Henrissat B."/>
            <person name="Kuo A."/>
            <person name="Liang C."/>
            <person name="Lipzen A."/>
            <person name="Lutzoni F."/>
            <person name="Magnuson J."/>
            <person name="Mondo S."/>
            <person name="Nolan M."/>
            <person name="Ohm R."/>
            <person name="Pangilinan J."/>
            <person name="Park H.-J."/>
            <person name="Ramirez L."/>
            <person name="Alfaro M."/>
            <person name="Sun H."/>
            <person name="Tritt A."/>
            <person name="Yoshinaga Y."/>
            <person name="Zwiers L.-H."/>
            <person name="Turgeon B."/>
            <person name="Goodwin S."/>
            <person name="Spatafora J."/>
            <person name="Crous P."/>
            <person name="Grigoriev I."/>
        </authorList>
    </citation>
    <scope>NUCLEOTIDE SEQUENCE</scope>
    <source>
        <strain evidence="5">CBS 113979</strain>
    </source>
</reference>
<organism evidence="5 6">
    <name type="scientific">Aulographum hederae CBS 113979</name>
    <dbReference type="NCBI Taxonomy" id="1176131"/>
    <lineage>
        <taxon>Eukaryota</taxon>
        <taxon>Fungi</taxon>
        <taxon>Dikarya</taxon>
        <taxon>Ascomycota</taxon>
        <taxon>Pezizomycotina</taxon>
        <taxon>Dothideomycetes</taxon>
        <taxon>Pleosporomycetidae</taxon>
        <taxon>Aulographales</taxon>
        <taxon>Aulographaceae</taxon>
    </lineage>
</organism>
<dbReference type="SUPFAM" id="SSF52047">
    <property type="entry name" value="RNI-like"/>
    <property type="match status" value="1"/>
</dbReference>
<evidence type="ECO:0000256" key="4">
    <source>
        <dbReference type="SAM" id="MobiDB-lite"/>
    </source>
</evidence>
<keyword evidence="1" id="KW-0343">GTPase activation</keyword>
<dbReference type="InterPro" id="IPR027038">
    <property type="entry name" value="RanGap"/>
</dbReference>
<evidence type="ECO:0000256" key="1">
    <source>
        <dbReference type="ARBA" id="ARBA00022468"/>
    </source>
</evidence>
<dbReference type="CDD" id="cd00116">
    <property type="entry name" value="LRR_RI"/>
    <property type="match status" value="1"/>
</dbReference>
<dbReference type="GO" id="GO:0048471">
    <property type="term" value="C:perinuclear region of cytoplasm"/>
    <property type="evidence" value="ECO:0007669"/>
    <property type="project" value="TreeGrafter"/>
</dbReference>
<evidence type="ECO:0000256" key="2">
    <source>
        <dbReference type="ARBA" id="ARBA00022614"/>
    </source>
</evidence>
<accession>A0A6G1GZA6</accession>
<dbReference type="GO" id="GO:0006913">
    <property type="term" value="P:nucleocytoplasmic transport"/>
    <property type="evidence" value="ECO:0007669"/>
    <property type="project" value="TreeGrafter"/>
</dbReference>